<feature type="domain" description="URB1 N-terminal" evidence="2">
    <location>
        <begin position="79"/>
        <end position="496"/>
    </location>
</feature>
<evidence type="ECO:0000313" key="6">
    <source>
        <dbReference type="Proteomes" id="UP000053593"/>
    </source>
</evidence>
<evidence type="ECO:0000259" key="2">
    <source>
        <dbReference type="Pfam" id="PF11707"/>
    </source>
</evidence>
<keyword evidence="6" id="KW-1185">Reference proteome</keyword>
<feature type="domain" description="URB1 C-terminal" evidence="3">
    <location>
        <begin position="1782"/>
        <end position="1975"/>
    </location>
</feature>
<dbReference type="Proteomes" id="UP000053593">
    <property type="component" value="Unassembled WGS sequence"/>
</dbReference>
<protein>
    <recommendedName>
        <fullName evidence="7">Nucleolar pre-ribosomal-associated protein 1</fullName>
    </recommendedName>
</protein>
<dbReference type="InterPro" id="IPR039844">
    <property type="entry name" value="URB1"/>
</dbReference>
<dbReference type="Pfam" id="PF11707">
    <property type="entry name" value="Npa1"/>
    <property type="match status" value="1"/>
</dbReference>
<dbReference type="PANTHER" id="PTHR13500:SF0">
    <property type="entry name" value="NUCLEOLAR PRE-RIBOSOMAL-ASSOCIATED PROTEIN 1"/>
    <property type="match status" value="1"/>
</dbReference>
<dbReference type="InterPro" id="IPR016024">
    <property type="entry name" value="ARM-type_fold"/>
</dbReference>
<evidence type="ECO:0000259" key="4">
    <source>
        <dbReference type="Pfam" id="PF26140"/>
    </source>
</evidence>
<evidence type="ECO:0008006" key="7">
    <source>
        <dbReference type="Google" id="ProtNLM"/>
    </source>
</evidence>
<dbReference type="GO" id="GO:0000466">
    <property type="term" value="P:maturation of 5.8S rRNA from tricistronic rRNA transcript (SSU-rRNA, 5.8S rRNA, LSU-rRNA)"/>
    <property type="evidence" value="ECO:0007669"/>
    <property type="project" value="TreeGrafter"/>
</dbReference>
<evidence type="ECO:0000256" key="1">
    <source>
        <dbReference type="SAM" id="MobiDB-lite"/>
    </source>
</evidence>
<evidence type="ECO:0000313" key="5">
    <source>
        <dbReference type="EMBL" id="KIK54460.1"/>
    </source>
</evidence>
<dbReference type="Pfam" id="PF26140">
    <property type="entry name" value="HEAT_URB1"/>
    <property type="match status" value="1"/>
</dbReference>
<dbReference type="EMBL" id="KN834815">
    <property type="protein sequence ID" value="KIK54460.1"/>
    <property type="molecule type" value="Genomic_DNA"/>
</dbReference>
<feature type="region of interest" description="Disordered" evidence="1">
    <location>
        <begin position="339"/>
        <end position="358"/>
    </location>
</feature>
<feature type="domain" description="URB1 central HEAT repeat" evidence="4">
    <location>
        <begin position="802"/>
        <end position="915"/>
    </location>
</feature>
<reference evidence="5 6" key="1">
    <citation type="submission" date="2014-04" db="EMBL/GenBank/DDBJ databases">
        <title>Evolutionary Origins and Diversification of the Mycorrhizal Mutualists.</title>
        <authorList>
            <consortium name="DOE Joint Genome Institute"/>
            <consortium name="Mycorrhizal Genomics Consortium"/>
            <person name="Kohler A."/>
            <person name="Kuo A."/>
            <person name="Nagy L.G."/>
            <person name="Floudas D."/>
            <person name="Copeland A."/>
            <person name="Barry K.W."/>
            <person name="Cichocki N."/>
            <person name="Veneault-Fourrey C."/>
            <person name="LaButti K."/>
            <person name="Lindquist E.A."/>
            <person name="Lipzen A."/>
            <person name="Lundell T."/>
            <person name="Morin E."/>
            <person name="Murat C."/>
            <person name="Riley R."/>
            <person name="Ohm R."/>
            <person name="Sun H."/>
            <person name="Tunlid A."/>
            <person name="Henrissat B."/>
            <person name="Grigoriev I.V."/>
            <person name="Hibbett D.S."/>
            <person name="Martin F."/>
        </authorList>
    </citation>
    <scope>NUCLEOTIDE SEQUENCE [LARGE SCALE GENOMIC DNA]</scope>
    <source>
        <strain evidence="5 6">FD-317 M1</strain>
    </source>
</reference>
<name>A0A0D0AVC0_9AGAR</name>
<sequence length="2175" mass="240356">MPAAGPSQGKGFKVDGSKPSGDANFAFKLPADIDKALKPQENADSVIRVLSAIQWQFQNPGTHQNTLKLWLQSTSAEALLTLWDNLESEGAYGKVLSLLLSLLGSILRFLSSSPDRDNRLSRSLLSTIRVGKLNTYLSGKNFNKNASTTQNAGLVAETLNLLTVLVDWDAKTVLESVRWDMEALPRILRTPRKDGKGKGKEKMRLSAHADSPPRASLLSLVTAMLGQNVPARVKSAFLAPGTPTLSLLQNLLSGLGDSYNDDEYLYSYSQIKSLLEALYAGVWCDKRVTRTAKVVMFAFGHGPSTAMKTDVSWSGKKAGQAGGEKVWKGLLALYSRTDLESSPPRGVQNGPTHDRDEDGVPADLVHHFLLALCTRPGQGICFRDQGWYPPNQSDTYNDEHSHVNLEDQPQSNSLRPHLFSSADEDVQVQNNSSKHSIHNPLLLRVLRLLSPSADPRQQELAARILEACPELVASCGDVISGGPGALDPRLNARWMAGITWYGRVVALPVPEETFYLFTSGGGGSDSATGSTPRVAPPQLRSVVESILPSFSGGGTKTVLTKTLVGSTTSAQETGGSIAGLGLVQHTMALMLCRCFGKYMQVRSAFLKAAQAAGEFEEIAVVGTRVKSSPGAWSKRLAEVNKEIRSRLPDAQVILAFLKRVEAAASSQRDTSSTASKASNPTALALLSESAYRLVWLYHACFATNSLSTADEGPGRFDVGSLVASLSMVSVQSDNLAEEEEVDTIIGLKTMKDIHILRTLRLNGEFGSRVFNKAGKQTHFHLLLRALARGPVLRGTKKAGHVVLQGEIRRLLQQVLSSSVLFRRNEGVNDRYSSGFEEVQLWLAALAGNRDLEDADTVVAFLDDCVQRCMRTPERYLDALGEVFDATMSRVAQPSEADVQDGLPSPLLMTLVEQLDNRIRAVYTEEQQQPHTSAEPSSYTSSLRSLLAILAFTRNLFVRLAALCETRALPVLWALIRKMTSGKSFQDVHQGSRTLESVRTEASELLKVLKFSHGDAGETRPVVAESREQGFEMLYALSTLKDLANPEWRSTVVEKAFAENPDDSAHSLLANILRATRLISHSLAAATDSIQIDQLDAAHSIESLLSLCAQFMHKLAECSLFSAAERRLVREYVFHGNDVLRGFWMRPVGPTVCKAIETLLQSSALSAEDPADHSILAEIPEYWVAQLQLKLEGSQSTSAFTPALLWLRYTDPQALCGLLDLAYTCCLHSELRTTAVDVISTCIEALRSHARAADAGESGAEFLSVATQLMRLLPIFLSLSSERAVNPALQPIDPEALEELVLYALNSHLPVGHDGRLSASLCESPVSLHHQRRHRWQQRLNIIQNIPHSDVFVQHYLARDDTETWSTATVDVVCNAIYSRYIELDALYSWLSRLNKAYVNSEPHIFEKLAPILYAHLDCVHARGGLSGTDEEAFWKAYEIPLSSLIKLAFRTVPSLSTEIQAACGTSIGILLELVDGTPSAQGQKLMAILIEHIKTLSLDGMSMELLMVGRKGIGRLTKELVEVGEAVVDHALQWVVRMLTGCREIEDKNTKLLSELVKLLSAVSSVKPHLAEPVLTAVVREHPQSEITLQLLEVVLPKAHLKPLIVNRHLQILVQHPHFSRVTTPSTKRALASVLYTLFHLHPTNTCQPSHVQPLIRLYGGSASVADRKLLAIFHLFEEHRRTSMASLLARWSPLPEGFQSTSALEALRDVDSLLVLRTALHFPQWRLFGNTDASNHWEQWPEGPDIYDPVFLLLLFSHVAAEEVPKTAQGWVEIFRTNIVGLLIRALSAKDGSLRELAATQIAVLWKCLENTDMIEKPHVLHILSLLRDALRPAQGSTPERLPSYTTLLLAHALRGVFYPSHFVYPITARFLLQRPTLDIGDVPMLYGMLYSSAEDYGRKERAWIIRMLADGMQSSADWGVFKRRHTWDLLASVFQSEEKERTLRRGILEVLANLTCVPQAVMSLLLKSSLLTWIEMQLLMPHEDEGLAWLKVLENLIVVTDNAKMELSTGGEWRASIVRCLILLIDGCRSLRTFPVFNLLSGIVLRLALLPGRALVQMPTLLSRCVDMIKEREIPVSITTLPVDFEPLFKAPHGAFRLHEVPQLSSTVLCASHGESIEQLWRVAMMVDEEKKLPAWDELTSILLIWRAWIGERSVEGEWVRKQVIRSISSPVT</sequence>
<gene>
    <name evidence="5" type="ORF">GYMLUDRAFT_1022449</name>
</gene>
<proteinExistence type="predicted"/>
<dbReference type="InterPro" id="IPR059018">
    <property type="entry name" value="HEAT_URB1"/>
</dbReference>
<dbReference type="InterPro" id="IPR021714">
    <property type="entry name" value="URB1_N"/>
</dbReference>
<dbReference type="PANTHER" id="PTHR13500">
    <property type="entry name" value="NUCLEOLAR PRERIBOSOMAL-ASSOCIATED PROTEIN 1"/>
    <property type="match status" value="1"/>
</dbReference>
<dbReference type="InterPro" id="IPR032436">
    <property type="entry name" value="URB1_C"/>
</dbReference>
<dbReference type="OrthoDB" id="72892at2759"/>
<dbReference type="GO" id="GO:0005730">
    <property type="term" value="C:nucleolus"/>
    <property type="evidence" value="ECO:0007669"/>
    <property type="project" value="TreeGrafter"/>
</dbReference>
<accession>A0A0D0AVC0</accession>
<dbReference type="HOGENOM" id="CLU_001591_0_0_1"/>
<dbReference type="SUPFAM" id="SSF48371">
    <property type="entry name" value="ARM repeat"/>
    <property type="match status" value="1"/>
</dbReference>
<dbReference type="Pfam" id="PF16201">
    <property type="entry name" value="NopRA1"/>
    <property type="match status" value="1"/>
</dbReference>
<evidence type="ECO:0000259" key="3">
    <source>
        <dbReference type="Pfam" id="PF16201"/>
    </source>
</evidence>
<dbReference type="GO" id="GO:0000463">
    <property type="term" value="P:maturation of LSU-rRNA from tricistronic rRNA transcript (SSU-rRNA, 5.8S rRNA, LSU-rRNA)"/>
    <property type="evidence" value="ECO:0007669"/>
    <property type="project" value="TreeGrafter"/>
</dbReference>
<feature type="region of interest" description="Disordered" evidence="1">
    <location>
        <begin position="392"/>
        <end position="412"/>
    </location>
</feature>
<organism evidence="5 6">
    <name type="scientific">Collybiopsis luxurians FD-317 M1</name>
    <dbReference type="NCBI Taxonomy" id="944289"/>
    <lineage>
        <taxon>Eukaryota</taxon>
        <taxon>Fungi</taxon>
        <taxon>Dikarya</taxon>
        <taxon>Basidiomycota</taxon>
        <taxon>Agaricomycotina</taxon>
        <taxon>Agaricomycetes</taxon>
        <taxon>Agaricomycetidae</taxon>
        <taxon>Agaricales</taxon>
        <taxon>Marasmiineae</taxon>
        <taxon>Omphalotaceae</taxon>
        <taxon>Collybiopsis</taxon>
        <taxon>Collybiopsis luxurians</taxon>
    </lineage>
</organism>